<comment type="subcellular location">
    <subcellularLocation>
        <location evidence="2">Membrane</location>
    </subcellularLocation>
    <subcellularLocation>
        <location evidence="13">Mitochondrion inner membrane</location>
        <topology evidence="13">Single-pass membrane protein</topology>
    </subcellularLocation>
</comment>
<accession>A0ABD0YK23</accession>
<keyword evidence="11" id="KW-0472">Membrane</keyword>
<comment type="function">
    <text evidence="1">Catalyzes the conversion of dihydroorotate to orotate with quinone as electron acceptor.</text>
</comment>
<evidence type="ECO:0000313" key="16">
    <source>
        <dbReference type="Proteomes" id="UP001558652"/>
    </source>
</evidence>
<dbReference type="PANTHER" id="PTHR48109">
    <property type="entry name" value="DIHYDROOROTATE DEHYDROGENASE (QUINONE), MITOCHONDRIAL-RELATED"/>
    <property type="match status" value="1"/>
</dbReference>
<dbReference type="PROSITE" id="PS00912">
    <property type="entry name" value="DHODEHASE_2"/>
    <property type="match status" value="1"/>
</dbReference>
<keyword evidence="16" id="KW-1185">Reference proteome</keyword>
<dbReference type="InterPro" id="IPR012135">
    <property type="entry name" value="Dihydroorotate_DH_1_2"/>
</dbReference>
<dbReference type="Proteomes" id="UP001558652">
    <property type="component" value="Unassembled WGS sequence"/>
</dbReference>
<evidence type="ECO:0000259" key="14">
    <source>
        <dbReference type="Pfam" id="PF01180"/>
    </source>
</evidence>
<evidence type="ECO:0000256" key="13">
    <source>
        <dbReference type="RuleBase" id="RU361255"/>
    </source>
</evidence>
<dbReference type="SUPFAM" id="SSF51395">
    <property type="entry name" value="FMN-linked oxidoreductases"/>
    <property type="match status" value="1"/>
</dbReference>
<dbReference type="AlphaFoldDB" id="A0ABD0YK23"/>
<keyword evidence="13" id="KW-0496">Mitochondrion</keyword>
<dbReference type="Gene3D" id="3.20.20.70">
    <property type="entry name" value="Aldolase class I"/>
    <property type="match status" value="1"/>
</dbReference>
<gene>
    <name evidence="15" type="ORF">AAG570_011254</name>
</gene>
<evidence type="ECO:0000256" key="3">
    <source>
        <dbReference type="ARBA" id="ARBA00005161"/>
    </source>
</evidence>
<evidence type="ECO:0000256" key="5">
    <source>
        <dbReference type="ARBA" id="ARBA00012791"/>
    </source>
</evidence>
<dbReference type="InterPro" id="IPR005719">
    <property type="entry name" value="Dihydroorotate_DH_2"/>
</dbReference>
<feature type="domain" description="Dihydroorotate dehydrogenase catalytic" evidence="14">
    <location>
        <begin position="60"/>
        <end position="354"/>
    </location>
</feature>
<evidence type="ECO:0000313" key="15">
    <source>
        <dbReference type="EMBL" id="KAL1131641.1"/>
    </source>
</evidence>
<dbReference type="Pfam" id="PF01180">
    <property type="entry name" value="DHO_dh"/>
    <property type="match status" value="1"/>
</dbReference>
<reference evidence="15 16" key="1">
    <citation type="submission" date="2024-07" db="EMBL/GenBank/DDBJ databases">
        <title>Chromosome-level genome assembly of the water stick insect Ranatra chinensis (Heteroptera: Nepidae).</title>
        <authorList>
            <person name="Liu X."/>
        </authorList>
    </citation>
    <scope>NUCLEOTIDE SEQUENCE [LARGE SCALE GENOMIC DNA]</scope>
    <source>
        <strain evidence="15">Cailab_2021Rc</strain>
        <tissue evidence="15">Muscle</tissue>
    </source>
</reference>
<dbReference type="PROSITE" id="PS00911">
    <property type="entry name" value="DHODEHASE_1"/>
    <property type="match status" value="1"/>
</dbReference>
<dbReference type="InterPro" id="IPR001295">
    <property type="entry name" value="Dihydroorotate_DH_CS"/>
</dbReference>
<organism evidence="15 16">
    <name type="scientific">Ranatra chinensis</name>
    <dbReference type="NCBI Taxonomy" id="642074"/>
    <lineage>
        <taxon>Eukaryota</taxon>
        <taxon>Metazoa</taxon>
        <taxon>Ecdysozoa</taxon>
        <taxon>Arthropoda</taxon>
        <taxon>Hexapoda</taxon>
        <taxon>Insecta</taxon>
        <taxon>Pterygota</taxon>
        <taxon>Neoptera</taxon>
        <taxon>Paraneoptera</taxon>
        <taxon>Hemiptera</taxon>
        <taxon>Heteroptera</taxon>
        <taxon>Panheteroptera</taxon>
        <taxon>Nepomorpha</taxon>
        <taxon>Nepidae</taxon>
        <taxon>Ranatrinae</taxon>
        <taxon>Ranatra</taxon>
    </lineage>
</organism>
<comment type="catalytic activity">
    <reaction evidence="12 13">
        <text>(S)-dihydroorotate + a quinone = orotate + a quinol</text>
        <dbReference type="Rhea" id="RHEA:30187"/>
        <dbReference type="ChEBI" id="CHEBI:24646"/>
        <dbReference type="ChEBI" id="CHEBI:30839"/>
        <dbReference type="ChEBI" id="CHEBI:30864"/>
        <dbReference type="ChEBI" id="CHEBI:132124"/>
        <dbReference type="EC" id="1.3.5.2"/>
    </reaction>
</comment>
<evidence type="ECO:0000256" key="6">
    <source>
        <dbReference type="ARBA" id="ARBA00017599"/>
    </source>
</evidence>
<keyword evidence="13" id="KW-0999">Mitochondrion inner membrane</keyword>
<evidence type="ECO:0000256" key="12">
    <source>
        <dbReference type="ARBA" id="ARBA00048639"/>
    </source>
</evidence>
<evidence type="ECO:0000256" key="10">
    <source>
        <dbReference type="ARBA" id="ARBA00023002"/>
    </source>
</evidence>
<dbReference type="EC" id="1.3.5.2" evidence="5 13"/>
<dbReference type="NCBIfam" id="TIGR01036">
    <property type="entry name" value="pyrD_sub2"/>
    <property type="match status" value="1"/>
</dbReference>
<dbReference type="GO" id="GO:0005743">
    <property type="term" value="C:mitochondrial inner membrane"/>
    <property type="evidence" value="ECO:0007669"/>
    <property type="project" value="UniProtKB-SubCell"/>
</dbReference>
<dbReference type="PANTHER" id="PTHR48109:SF4">
    <property type="entry name" value="DIHYDROOROTATE DEHYDROGENASE (QUINONE), MITOCHONDRIAL"/>
    <property type="match status" value="1"/>
</dbReference>
<keyword evidence="10 13" id="KW-0560">Oxidoreductase</keyword>
<dbReference type="InterPro" id="IPR005720">
    <property type="entry name" value="Dihydroorotate_DH_cat"/>
</dbReference>
<dbReference type="InterPro" id="IPR013785">
    <property type="entry name" value="Aldolase_TIM"/>
</dbReference>
<dbReference type="GO" id="GO:0106430">
    <property type="term" value="F:dihydroorotate dehydrogenase (quinone) activity"/>
    <property type="evidence" value="ECO:0007669"/>
    <property type="project" value="UniProtKB-EC"/>
</dbReference>
<dbReference type="NCBIfam" id="NF003645">
    <property type="entry name" value="PRK05286.1-2"/>
    <property type="match status" value="1"/>
</dbReference>
<dbReference type="PIRSF" id="PIRSF000164">
    <property type="entry name" value="DHO_oxidase"/>
    <property type="match status" value="1"/>
</dbReference>
<evidence type="ECO:0000256" key="1">
    <source>
        <dbReference type="ARBA" id="ARBA00003125"/>
    </source>
</evidence>
<dbReference type="GO" id="GO:0006221">
    <property type="term" value="P:pyrimidine nucleotide biosynthetic process"/>
    <property type="evidence" value="ECO:0007669"/>
    <property type="project" value="UniProtKB-KW"/>
</dbReference>
<keyword evidence="9" id="KW-0665">Pyrimidine biosynthesis</keyword>
<dbReference type="NCBIfam" id="NF003652">
    <property type="entry name" value="PRK05286.2-5"/>
    <property type="match status" value="1"/>
</dbReference>
<evidence type="ECO:0000256" key="11">
    <source>
        <dbReference type="ARBA" id="ARBA00023136"/>
    </source>
</evidence>
<dbReference type="EMBL" id="JBFDAA010000006">
    <property type="protein sequence ID" value="KAL1131641.1"/>
    <property type="molecule type" value="Genomic_DNA"/>
</dbReference>
<evidence type="ECO:0000256" key="7">
    <source>
        <dbReference type="ARBA" id="ARBA00022630"/>
    </source>
</evidence>
<protein>
    <recommendedName>
        <fullName evidence="6 13">Dihydroorotate dehydrogenase (quinone), mitochondrial</fullName>
        <shortName evidence="13">DHOdehase</shortName>
        <ecNumber evidence="5 13">1.3.5.2</ecNumber>
    </recommendedName>
</protein>
<keyword evidence="7 13" id="KW-0285">Flavoprotein</keyword>
<comment type="cofactor">
    <cofactor evidence="13">
        <name>FMN</name>
        <dbReference type="ChEBI" id="CHEBI:58210"/>
    </cofactor>
    <text evidence="13">Binds 1 FMN per subunit.</text>
</comment>
<comment type="similarity">
    <text evidence="4 13">Belongs to the dihydroorotate dehydrogenase family. Type 2 subfamily.</text>
</comment>
<dbReference type="InterPro" id="IPR050074">
    <property type="entry name" value="DHO_dehydrogenase"/>
</dbReference>
<comment type="caution">
    <text evidence="15">The sequence shown here is derived from an EMBL/GenBank/DDBJ whole genome shotgun (WGS) entry which is preliminary data.</text>
</comment>
<name>A0ABD0YK23_9HEMI</name>
<keyword evidence="8 13" id="KW-0288">FMN</keyword>
<evidence type="ECO:0000256" key="9">
    <source>
        <dbReference type="ARBA" id="ARBA00022975"/>
    </source>
</evidence>
<sequence>MGATCVFSALSFYQGKENFYENVILPAVHTLSPEVSHNLAVAVNMYNLIPKAKYVDSPRLAINSWGVDFTNPVGMAAGFDKDGEAVLCLHKIGFGFVEVGSVTPQPQPGNEKPRVFRLKENKAIINRYGFNSDGHEAVYKRLRDLRESKFKGVIGVNLGKNKSSPMPIQDYVQGITMFAPVADYLVINISSPNTPGLRDWQRKEHLEKLLKELIATRDAQEVRVPLLIKLSPDLTDEQRKDVAAVLNKQQCRVDGLVIANTSTERNYNLEGPHVSENGGLSGQPLAEISTQMISQMYKLTNGKIPIIGVGGVFTGKDAYKKIKAGASLVQVYTAFVYHGPPRVTRIKAELDQLLE</sequence>
<evidence type="ECO:0000256" key="8">
    <source>
        <dbReference type="ARBA" id="ARBA00022643"/>
    </source>
</evidence>
<proteinExistence type="inferred from homology"/>
<comment type="pathway">
    <text evidence="3 13">Pyrimidine metabolism; UMP biosynthesis via de novo pathway; orotate from (S)-dihydroorotate (quinone route): step 1/1.</text>
</comment>
<dbReference type="CDD" id="cd04738">
    <property type="entry name" value="DHOD_2_like"/>
    <property type="match status" value="1"/>
</dbReference>
<evidence type="ECO:0000256" key="2">
    <source>
        <dbReference type="ARBA" id="ARBA00004370"/>
    </source>
</evidence>
<evidence type="ECO:0000256" key="4">
    <source>
        <dbReference type="ARBA" id="ARBA00005359"/>
    </source>
</evidence>